<dbReference type="STRING" id="9669.ENSMPUP00000001885"/>
<keyword evidence="2 4" id="KW-0863">Zinc-finger</keyword>
<dbReference type="CDD" id="cd16607">
    <property type="entry name" value="RING-HC_TRIM60-like_C-IV"/>
    <property type="match status" value="1"/>
</dbReference>
<dbReference type="OMA" id="CVRFTKR"/>
<dbReference type="FunFam" id="2.60.120.920:FF:000004">
    <property type="entry name" value="Butyrophilin subfamily 1 member A1"/>
    <property type="match status" value="1"/>
</dbReference>
<dbReference type="Pfam" id="PF00622">
    <property type="entry name" value="SPRY"/>
    <property type="match status" value="1"/>
</dbReference>
<dbReference type="InterPro" id="IPR050143">
    <property type="entry name" value="TRIM/RBCC"/>
</dbReference>
<dbReference type="AlphaFoldDB" id="M3XS35"/>
<accession>M3XS35</accession>
<dbReference type="SMART" id="SM00589">
    <property type="entry name" value="PRY"/>
    <property type="match status" value="1"/>
</dbReference>
<dbReference type="InterPro" id="IPR035785">
    <property type="entry name" value="SPRY/PRY_TRIM75"/>
</dbReference>
<dbReference type="PROSITE" id="PS00518">
    <property type="entry name" value="ZF_RING_1"/>
    <property type="match status" value="1"/>
</dbReference>
<dbReference type="InParanoid" id="M3XS35"/>
<gene>
    <name evidence="8" type="primary">TRIM75</name>
</gene>
<dbReference type="GO" id="GO:0008270">
    <property type="term" value="F:zinc ion binding"/>
    <property type="evidence" value="ECO:0007669"/>
    <property type="project" value="UniProtKB-KW"/>
</dbReference>
<dbReference type="Gene3D" id="3.30.160.60">
    <property type="entry name" value="Classic Zinc Finger"/>
    <property type="match status" value="1"/>
</dbReference>
<feature type="domain" description="B box-type" evidence="6">
    <location>
        <begin position="105"/>
        <end position="146"/>
    </location>
</feature>
<dbReference type="SUPFAM" id="SSF57845">
    <property type="entry name" value="B-box zinc-binding domain"/>
    <property type="match status" value="1"/>
</dbReference>
<dbReference type="SMART" id="SM00184">
    <property type="entry name" value="RING"/>
    <property type="match status" value="1"/>
</dbReference>
<dbReference type="SMART" id="SM00449">
    <property type="entry name" value="SPRY"/>
    <property type="match status" value="1"/>
</dbReference>
<keyword evidence="1" id="KW-0479">Metal-binding</keyword>
<dbReference type="InterPro" id="IPR013083">
    <property type="entry name" value="Znf_RING/FYVE/PHD"/>
</dbReference>
<dbReference type="SUPFAM" id="SSF57850">
    <property type="entry name" value="RING/U-box"/>
    <property type="match status" value="1"/>
</dbReference>
<sequence>RKPTSVQVFIHSPMAVPAALAGLQAEANCPVCLDYLRDPVTTECGHNFCRCCIQQSWADLKDRFPCPVCRHTCQERHLRSNTQLGRMIDIAKLLHITRTKKRRPEEKHLCEKHNQVLTLFCEEDLEVLCPTCTQPPDHQGHLVRPMVEAASHHRQRLSRYIEPLKKQMENVQKLINIQSKKPLELKEKVENQRQELLSEFECLKQFLDRDQEAVLLRLADEEKDIQQKLSANITAFSNYISVLRGLLSKVVENSVLSEVELLSQIKNFYRRSEDEISPSIFSIQLRREGCSFPPQYSALQKIINKFRVDIILDHETAHPNLIVSEDKKYVTFSKRKQNVPHFPKRFTANTVVLGFPYFYSGRHYWEVEVGDKSEWAVGICKDSLPPKARRSSQAWQGCWVIQRQEDRYEVVGATATVLLLAVNPRGIGIFLDYELGEISFYNRTEKSHIYTFTDTFTRPLSTQFEGVGGRHQREPLTYQCLTAFP</sequence>
<dbReference type="PROSITE" id="PS50089">
    <property type="entry name" value="ZF_RING_2"/>
    <property type="match status" value="1"/>
</dbReference>
<feature type="domain" description="B30.2/SPRY" evidence="7">
    <location>
        <begin position="290"/>
        <end position="485"/>
    </location>
</feature>
<dbReference type="HOGENOM" id="CLU_013137_0_3_1"/>
<dbReference type="SMART" id="SM00336">
    <property type="entry name" value="BBOX"/>
    <property type="match status" value="1"/>
</dbReference>
<dbReference type="PANTHER" id="PTHR24103">
    <property type="entry name" value="E3 UBIQUITIN-PROTEIN LIGASE TRIM"/>
    <property type="match status" value="1"/>
</dbReference>
<proteinExistence type="predicted"/>
<dbReference type="InterPro" id="IPR013320">
    <property type="entry name" value="ConA-like_dom_sf"/>
</dbReference>
<evidence type="ECO:0000256" key="1">
    <source>
        <dbReference type="ARBA" id="ARBA00022723"/>
    </source>
</evidence>
<feature type="domain" description="RING-type" evidence="5">
    <location>
        <begin position="29"/>
        <end position="70"/>
    </location>
</feature>
<name>M3XS35_MUSPF</name>
<evidence type="ECO:0000256" key="3">
    <source>
        <dbReference type="ARBA" id="ARBA00022833"/>
    </source>
</evidence>
<dbReference type="PROSITE" id="PS50188">
    <property type="entry name" value="B302_SPRY"/>
    <property type="match status" value="1"/>
</dbReference>
<dbReference type="PRINTS" id="PR01407">
    <property type="entry name" value="BUTYPHLNCDUF"/>
</dbReference>
<dbReference type="InterPro" id="IPR043136">
    <property type="entry name" value="B30.2/SPRY_sf"/>
</dbReference>
<dbReference type="CDD" id="cd19791">
    <property type="entry name" value="Bbox2_TRIM60-like"/>
    <property type="match status" value="1"/>
</dbReference>
<reference evidence="8" key="1">
    <citation type="submission" date="2024-06" db="UniProtKB">
        <authorList>
            <consortium name="Ensembl"/>
        </authorList>
    </citation>
    <scope>IDENTIFICATION</scope>
</reference>
<dbReference type="InterPro" id="IPR003877">
    <property type="entry name" value="SPRY_dom"/>
</dbReference>
<dbReference type="EMBL" id="AEYP01086930">
    <property type="status" value="NOT_ANNOTATED_CDS"/>
    <property type="molecule type" value="Genomic_DNA"/>
</dbReference>
<dbReference type="GeneTree" id="ENSGT00940000162839"/>
<evidence type="ECO:0000313" key="8">
    <source>
        <dbReference type="Ensembl" id="ENSMPUP00000001885.1"/>
    </source>
</evidence>
<evidence type="ECO:0000256" key="2">
    <source>
        <dbReference type="ARBA" id="ARBA00022771"/>
    </source>
</evidence>
<dbReference type="InterPro" id="IPR000315">
    <property type="entry name" value="Znf_B-box"/>
</dbReference>
<dbReference type="Pfam" id="PF13765">
    <property type="entry name" value="PRY"/>
    <property type="match status" value="1"/>
</dbReference>
<dbReference type="SUPFAM" id="SSF49899">
    <property type="entry name" value="Concanavalin A-like lectins/glucanases"/>
    <property type="match status" value="1"/>
</dbReference>
<dbReference type="Gene3D" id="2.60.120.920">
    <property type="match status" value="1"/>
</dbReference>
<dbReference type="Ensembl" id="ENSMPUT00000001923.1">
    <property type="protein sequence ID" value="ENSMPUP00000001885.1"/>
    <property type="gene ID" value="ENSMPUG00000001902.1"/>
</dbReference>
<dbReference type="eggNOG" id="KOG2177">
    <property type="taxonomic scope" value="Eukaryota"/>
</dbReference>
<dbReference type="Pfam" id="PF15227">
    <property type="entry name" value="zf-C3HC4_4"/>
    <property type="match status" value="1"/>
</dbReference>
<dbReference type="InterPro" id="IPR003879">
    <property type="entry name" value="Butyrophylin_SPRY"/>
</dbReference>
<dbReference type="Gene3D" id="3.30.40.10">
    <property type="entry name" value="Zinc/RING finger domain, C3HC4 (zinc finger)"/>
    <property type="match status" value="1"/>
</dbReference>
<evidence type="ECO:0000259" key="5">
    <source>
        <dbReference type="PROSITE" id="PS50089"/>
    </source>
</evidence>
<dbReference type="InterPro" id="IPR001841">
    <property type="entry name" value="Znf_RING"/>
</dbReference>
<dbReference type="InterPro" id="IPR001870">
    <property type="entry name" value="B30.2/SPRY"/>
</dbReference>
<evidence type="ECO:0000259" key="6">
    <source>
        <dbReference type="PROSITE" id="PS50119"/>
    </source>
</evidence>
<protein>
    <submittedName>
        <fullName evidence="8">Tripartite motif containing 75, pseudogene</fullName>
    </submittedName>
</protein>
<keyword evidence="3" id="KW-0862">Zinc</keyword>
<evidence type="ECO:0000256" key="4">
    <source>
        <dbReference type="PROSITE-ProRule" id="PRU00024"/>
    </source>
</evidence>
<dbReference type="PROSITE" id="PS50119">
    <property type="entry name" value="ZF_BBOX"/>
    <property type="match status" value="1"/>
</dbReference>
<organism evidence="8">
    <name type="scientific">Mustela putorius furo</name>
    <name type="common">European domestic ferret</name>
    <name type="synonym">Mustela furo</name>
    <dbReference type="NCBI Taxonomy" id="9669"/>
    <lineage>
        <taxon>Eukaryota</taxon>
        <taxon>Metazoa</taxon>
        <taxon>Chordata</taxon>
        <taxon>Craniata</taxon>
        <taxon>Vertebrata</taxon>
        <taxon>Euteleostomi</taxon>
        <taxon>Mammalia</taxon>
        <taxon>Eutheria</taxon>
        <taxon>Laurasiatheria</taxon>
        <taxon>Carnivora</taxon>
        <taxon>Caniformia</taxon>
        <taxon>Musteloidea</taxon>
        <taxon>Mustelidae</taxon>
        <taxon>Mustelinae</taxon>
        <taxon>Mustela</taxon>
    </lineage>
</organism>
<evidence type="ECO:0000259" key="7">
    <source>
        <dbReference type="PROSITE" id="PS50188"/>
    </source>
</evidence>
<dbReference type="InterPro" id="IPR006574">
    <property type="entry name" value="PRY"/>
</dbReference>
<dbReference type="CDD" id="cd15829">
    <property type="entry name" value="SPRY_PRY_TRIM75"/>
    <property type="match status" value="1"/>
</dbReference>
<dbReference type="InterPro" id="IPR017907">
    <property type="entry name" value="Znf_RING_CS"/>
</dbReference>
<dbReference type="Pfam" id="PF00643">
    <property type="entry name" value="zf-B_box"/>
    <property type="match status" value="1"/>
</dbReference>